<dbReference type="InterPro" id="IPR004360">
    <property type="entry name" value="Glyas_Fos-R_dOase_dom"/>
</dbReference>
<name>A0A9J6NZ04_9CLOT</name>
<keyword evidence="3" id="KW-1185">Reference proteome</keyword>
<sequence length="123" mass="14043">MKVGFITVHVKNLEESVEFYKNAFGLFEVRRFSPQEGVNIVFLKDEEKGLIELIENNHMHEVNEGALVSIGFNVEDLNEVLKRLREKDIEIIRGPIEVPSGEKFVFIKDPNGVEIELIEGFGV</sequence>
<dbReference type="AlphaFoldDB" id="A0A9J6NZ04"/>
<dbReference type="PANTHER" id="PTHR36113:SF1">
    <property type="entry name" value="GLYOXALASE_BLEOMYCIN RESISTANCE PROTEIN_DIOXYGENASE"/>
    <property type="match status" value="1"/>
</dbReference>
<protein>
    <submittedName>
        <fullName evidence="2">VOC family protein</fullName>
    </submittedName>
</protein>
<gene>
    <name evidence="2" type="ORF">KDK92_07120</name>
</gene>
<dbReference type="PROSITE" id="PS51819">
    <property type="entry name" value="VOC"/>
    <property type="match status" value="1"/>
</dbReference>
<reference evidence="2" key="2">
    <citation type="submission" date="2021-04" db="EMBL/GenBank/DDBJ databases">
        <authorList>
            <person name="Dong X."/>
        </authorList>
    </citation>
    <scope>NUCLEOTIDE SEQUENCE</scope>
    <source>
        <strain evidence="2">ZWT</strain>
    </source>
</reference>
<dbReference type="Proteomes" id="UP001056429">
    <property type="component" value="Unassembled WGS sequence"/>
</dbReference>
<organism evidence="2 3">
    <name type="scientific">Oceanirhabdus seepicola</name>
    <dbReference type="NCBI Taxonomy" id="2828781"/>
    <lineage>
        <taxon>Bacteria</taxon>
        <taxon>Bacillati</taxon>
        <taxon>Bacillota</taxon>
        <taxon>Clostridia</taxon>
        <taxon>Eubacteriales</taxon>
        <taxon>Clostridiaceae</taxon>
        <taxon>Oceanirhabdus</taxon>
    </lineage>
</organism>
<evidence type="ECO:0000259" key="1">
    <source>
        <dbReference type="PROSITE" id="PS51819"/>
    </source>
</evidence>
<dbReference type="CDD" id="cd06587">
    <property type="entry name" value="VOC"/>
    <property type="match status" value="1"/>
</dbReference>
<evidence type="ECO:0000313" key="3">
    <source>
        <dbReference type="Proteomes" id="UP001056429"/>
    </source>
</evidence>
<proteinExistence type="predicted"/>
<dbReference type="InterPro" id="IPR037523">
    <property type="entry name" value="VOC_core"/>
</dbReference>
<feature type="domain" description="VOC" evidence="1">
    <location>
        <begin position="2"/>
        <end position="120"/>
    </location>
</feature>
<dbReference type="RefSeq" id="WP_250858500.1">
    <property type="nucleotide sequence ID" value="NZ_JAGSOJ010000001.1"/>
</dbReference>
<reference evidence="2" key="1">
    <citation type="journal article" date="2021" name="mSystems">
        <title>Bacteria and Archaea Synergistically Convert Glycine Betaine to Biogenic Methane in the Formosa Cold Seep of the South China Sea.</title>
        <authorList>
            <person name="Li L."/>
            <person name="Zhang W."/>
            <person name="Zhang S."/>
            <person name="Song L."/>
            <person name="Sun Q."/>
            <person name="Zhang H."/>
            <person name="Xiang H."/>
            <person name="Dong X."/>
        </authorList>
    </citation>
    <scope>NUCLEOTIDE SEQUENCE</scope>
    <source>
        <strain evidence="2">ZWT</strain>
    </source>
</reference>
<evidence type="ECO:0000313" key="2">
    <source>
        <dbReference type="EMBL" id="MCM1989507.1"/>
    </source>
</evidence>
<dbReference type="Gene3D" id="3.10.180.10">
    <property type="entry name" value="2,3-Dihydroxybiphenyl 1,2-Dioxygenase, domain 1"/>
    <property type="match status" value="1"/>
</dbReference>
<accession>A0A9J6NZ04</accession>
<comment type="caution">
    <text evidence="2">The sequence shown here is derived from an EMBL/GenBank/DDBJ whole genome shotgun (WGS) entry which is preliminary data.</text>
</comment>
<dbReference type="InterPro" id="IPR029068">
    <property type="entry name" value="Glyas_Bleomycin-R_OHBP_Dase"/>
</dbReference>
<dbReference type="SUPFAM" id="SSF54593">
    <property type="entry name" value="Glyoxalase/Bleomycin resistance protein/Dihydroxybiphenyl dioxygenase"/>
    <property type="match status" value="1"/>
</dbReference>
<dbReference type="PANTHER" id="PTHR36113">
    <property type="entry name" value="LYASE, PUTATIVE-RELATED-RELATED"/>
    <property type="match status" value="1"/>
</dbReference>
<dbReference type="Pfam" id="PF00903">
    <property type="entry name" value="Glyoxalase"/>
    <property type="match status" value="1"/>
</dbReference>
<dbReference type="EMBL" id="JAGSOJ010000001">
    <property type="protein sequence ID" value="MCM1989507.1"/>
    <property type="molecule type" value="Genomic_DNA"/>
</dbReference>
<dbReference type="InterPro" id="IPR051332">
    <property type="entry name" value="Fosfomycin_Res_Enzymes"/>
</dbReference>